<proteinExistence type="predicted"/>
<reference evidence="1" key="1">
    <citation type="submission" date="2016-10" db="EMBL/GenBank/DDBJ databases">
        <authorList>
            <person name="de Groot N.N."/>
        </authorList>
    </citation>
    <scope>NUCLEOTIDE SEQUENCE</scope>
</reference>
<sequence>MDIAKILSTAKLHKKNIYLANYQDRQYTIQLDDRQQLHSIAYFDELENKVQMIFHKMKYKKGILAPVLLECKYPRDYDMIRG</sequence>
<evidence type="ECO:0000313" key="1">
    <source>
        <dbReference type="EMBL" id="SFV52510.1"/>
    </source>
</evidence>
<organism evidence="1">
    <name type="scientific">hydrothermal vent metagenome</name>
    <dbReference type="NCBI Taxonomy" id="652676"/>
    <lineage>
        <taxon>unclassified sequences</taxon>
        <taxon>metagenomes</taxon>
        <taxon>ecological metagenomes</taxon>
    </lineage>
</organism>
<accession>A0A1W1BG29</accession>
<protein>
    <submittedName>
        <fullName evidence="1">Outer-membrane lipoprotein carrier protein</fullName>
    </submittedName>
</protein>
<gene>
    <name evidence="1" type="ORF">MNB_SV-13-1934</name>
</gene>
<keyword evidence="1" id="KW-0449">Lipoprotein</keyword>
<dbReference type="AlphaFoldDB" id="A0A1W1BG29"/>
<dbReference type="EMBL" id="FPHM01000002">
    <property type="protein sequence ID" value="SFV52510.1"/>
    <property type="molecule type" value="Genomic_DNA"/>
</dbReference>
<name>A0A1W1BG29_9ZZZZ</name>